<dbReference type="EMBL" id="OV725081">
    <property type="protein sequence ID" value="CAH1402191.1"/>
    <property type="molecule type" value="Genomic_DNA"/>
</dbReference>
<protein>
    <submittedName>
        <fullName evidence="1">Uncharacterized protein</fullName>
    </submittedName>
</protein>
<dbReference type="PANTHER" id="PTHR14614">
    <property type="entry name" value="HEPATOCELLULAR CARCINOMA-ASSOCIATED ANTIGEN"/>
    <property type="match status" value="1"/>
</dbReference>
<dbReference type="OrthoDB" id="413520at2759"/>
<reference evidence="1" key="1">
    <citation type="submission" date="2022-01" db="EMBL/GenBank/DDBJ databases">
        <authorList>
            <person name="King R."/>
        </authorList>
    </citation>
    <scope>NUCLEOTIDE SEQUENCE</scope>
</reference>
<sequence length="218" mass="24549">MAERIFLREVRLENINKTLLFYQNSVGNVSCVVWDAALVLTKYLEKQSSKSPGWLKGLKIVELGAGLGCVGVAAACYGSDVILTDLPDVIPQLEKTIDLNRAAWNDKGKISAVALTWGRNKPGDFEFIHQPVDIILLSDCVYYEESVEPLIETLKSLSSKSTEIFVCQEQRDTEKMKAVWKSFMNKLYEDFTASKISVYEQDELYASPDIVLLKVKKK</sequence>
<dbReference type="Gene3D" id="3.40.50.150">
    <property type="entry name" value="Vaccinia Virus protein VP39"/>
    <property type="match status" value="1"/>
</dbReference>
<dbReference type="AlphaFoldDB" id="A0A9P0MSZ7"/>
<dbReference type="Pfam" id="PF10294">
    <property type="entry name" value="Methyltransf_16"/>
    <property type="match status" value="1"/>
</dbReference>
<evidence type="ECO:0000313" key="1">
    <source>
        <dbReference type="EMBL" id="CAH1402191.1"/>
    </source>
</evidence>
<organism evidence="1 2">
    <name type="scientific">Nezara viridula</name>
    <name type="common">Southern green stink bug</name>
    <name type="synonym">Cimex viridulus</name>
    <dbReference type="NCBI Taxonomy" id="85310"/>
    <lineage>
        <taxon>Eukaryota</taxon>
        <taxon>Metazoa</taxon>
        <taxon>Ecdysozoa</taxon>
        <taxon>Arthropoda</taxon>
        <taxon>Hexapoda</taxon>
        <taxon>Insecta</taxon>
        <taxon>Pterygota</taxon>
        <taxon>Neoptera</taxon>
        <taxon>Paraneoptera</taxon>
        <taxon>Hemiptera</taxon>
        <taxon>Heteroptera</taxon>
        <taxon>Panheteroptera</taxon>
        <taxon>Pentatomomorpha</taxon>
        <taxon>Pentatomoidea</taxon>
        <taxon>Pentatomidae</taxon>
        <taxon>Pentatominae</taxon>
        <taxon>Nezara</taxon>
    </lineage>
</organism>
<dbReference type="PANTHER" id="PTHR14614:SF44">
    <property type="entry name" value="PROTEIN N-LYSINE METHYLTRANSFERASE METTL21D"/>
    <property type="match status" value="1"/>
</dbReference>
<dbReference type="GO" id="GO:0005829">
    <property type="term" value="C:cytosol"/>
    <property type="evidence" value="ECO:0007669"/>
    <property type="project" value="TreeGrafter"/>
</dbReference>
<dbReference type="SUPFAM" id="SSF53335">
    <property type="entry name" value="S-adenosyl-L-methionine-dependent methyltransferases"/>
    <property type="match status" value="1"/>
</dbReference>
<evidence type="ECO:0000313" key="2">
    <source>
        <dbReference type="Proteomes" id="UP001152798"/>
    </source>
</evidence>
<dbReference type="InterPro" id="IPR019410">
    <property type="entry name" value="Methyltransf_16"/>
</dbReference>
<gene>
    <name evidence="1" type="ORF">NEZAVI_LOCUS11063</name>
</gene>
<keyword evidence="2" id="KW-1185">Reference proteome</keyword>
<proteinExistence type="predicted"/>
<dbReference type="Proteomes" id="UP001152798">
    <property type="component" value="Chromosome 5"/>
</dbReference>
<dbReference type="InterPro" id="IPR029063">
    <property type="entry name" value="SAM-dependent_MTases_sf"/>
</dbReference>
<dbReference type="GO" id="GO:0032991">
    <property type="term" value="C:protein-containing complex"/>
    <property type="evidence" value="ECO:0007669"/>
    <property type="project" value="TreeGrafter"/>
</dbReference>
<accession>A0A9P0MSZ7</accession>
<name>A0A9P0MSZ7_NEZVI</name>